<dbReference type="AlphaFoldDB" id="A0A8J8FK97"/>
<keyword evidence="2" id="KW-1133">Transmembrane helix</keyword>
<keyword evidence="2" id="KW-0472">Membrane</keyword>
<dbReference type="PANTHER" id="PTHR33619:SF3">
    <property type="entry name" value="POLYSACCHARIDE EXPORT PROTEIN GFCE-RELATED"/>
    <property type="match status" value="1"/>
</dbReference>
<proteinExistence type="predicted"/>
<dbReference type="InterPro" id="IPR049712">
    <property type="entry name" value="Poly_export"/>
</dbReference>
<sequence length="258" mass="28835">MNNLKSTMGKPIFLLILIAMAMVQTSCINSKSIMYFNNLPDTTRLQLEKLIPPVPTIQVNDEVEIRIGGDNEKTVAYISQHFAGGNETGSLLTVVDVNGAIELPQIGKLTIAGLTREEAKDLITKAYKEYLINPVIMVKFGEFHFSVLGEVKMPGMKASKTEKVNILEALAQAGDLTQYAQRDKVKIIREVNGNRELITINLNDKAILNSPDYYIHTNDVIYVEPKNVKQVTDNFQRTLLYITGITSFLTVFLVAIKR</sequence>
<evidence type="ECO:0000256" key="1">
    <source>
        <dbReference type="ARBA" id="ARBA00022729"/>
    </source>
</evidence>
<feature type="domain" description="Polysaccharide export protein N-terminal" evidence="3">
    <location>
        <begin position="56"/>
        <end position="139"/>
    </location>
</feature>
<dbReference type="Gene3D" id="3.30.1950.10">
    <property type="entry name" value="wza like domain"/>
    <property type="match status" value="1"/>
</dbReference>
<keyword evidence="1" id="KW-0732">Signal</keyword>
<dbReference type="Pfam" id="PF02563">
    <property type="entry name" value="Poly_export"/>
    <property type="match status" value="1"/>
</dbReference>
<evidence type="ECO:0000313" key="5">
    <source>
        <dbReference type="Proteomes" id="UP000598971"/>
    </source>
</evidence>
<evidence type="ECO:0000313" key="4">
    <source>
        <dbReference type="EMBL" id="NNV56574.1"/>
    </source>
</evidence>
<protein>
    <recommendedName>
        <fullName evidence="3">Polysaccharide export protein N-terminal domain-containing protein</fullName>
    </recommendedName>
</protein>
<evidence type="ECO:0000256" key="2">
    <source>
        <dbReference type="SAM" id="Phobius"/>
    </source>
</evidence>
<dbReference type="PANTHER" id="PTHR33619">
    <property type="entry name" value="POLYSACCHARIDE EXPORT PROTEIN GFCE-RELATED"/>
    <property type="match status" value="1"/>
</dbReference>
<keyword evidence="2" id="KW-0812">Transmembrane</keyword>
<dbReference type="GO" id="GO:0015159">
    <property type="term" value="F:polysaccharide transmembrane transporter activity"/>
    <property type="evidence" value="ECO:0007669"/>
    <property type="project" value="InterPro"/>
</dbReference>
<dbReference type="Gene3D" id="3.10.560.10">
    <property type="entry name" value="Outer membrane lipoprotein wza domain like"/>
    <property type="match status" value="1"/>
</dbReference>
<keyword evidence="5" id="KW-1185">Reference proteome</keyword>
<feature type="transmembrane region" description="Helical" evidence="2">
    <location>
        <begin position="238"/>
        <end position="256"/>
    </location>
</feature>
<dbReference type="RefSeq" id="WP_171608514.1">
    <property type="nucleotide sequence ID" value="NZ_WHPF01000009.1"/>
</dbReference>
<accession>A0A8J8FK97</accession>
<reference evidence="4" key="1">
    <citation type="submission" date="2019-10" db="EMBL/GenBank/DDBJ databases">
        <title>Draft genome sequence of Panacibacter sp. KCS-6.</title>
        <authorList>
            <person name="Yim K.J."/>
        </authorList>
    </citation>
    <scope>NUCLEOTIDE SEQUENCE</scope>
    <source>
        <strain evidence="4">KCS-6</strain>
    </source>
</reference>
<organism evidence="4 5">
    <name type="scientific">Limnovirga soli</name>
    <dbReference type="NCBI Taxonomy" id="2656915"/>
    <lineage>
        <taxon>Bacteria</taxon>
        <taxon>Pseudomonadati</taxon>
        <taxon>Bacteroidota</taxon>
        <taxon>Chitinophagia</taxon>
        <taxon>Chitinophagales</taxon>
        <taxon>Chitinophagaceae</taxon>
        <taxon>Limnovirga</taxon>
    </lineage>
</organism>
<comment type="caution">
    <text evidence="4">The sequence shown here is derived from an EMBL/GenBank/DDBJ whole genome shotgun (WGS) entry which is preliminary data.</text>
</comment>
<dbReference type="InterPro" id="IPR003715">
    <property type="entry name" value="Poly_export_N"/>
</dbReference>
<dbReference type="EMBL" id="WHPF01000009">
    <property type="protein sequence ID" value="NNV56574.1"/>
    <property type="molecule type" value="Genomic_DNA"/>
</dbReference>
<gene>
    <name evidence="4" type="ORF">GD597_13965</name>
</gene>
<dbReference type="Proteomes" id="UP000598971">
    <property type="component" value="Unassembled WGS sequence"/>
</dbReference>
<evidence type="ECO:0000259" key="3">
    <source>
        <dbReference type="Pfam" id="PF02563"/>
    </source>
</evidence>
<name>A0A8J8FK97_9BACT</name>